<dbReference type="EMBL" id="LK391709">
    <property type="protein sequence ID" value="CDR96769.1"/>
    <property type="molecule type" value="Genomic_DNA"/>
</dbReference>
<feature type="compositionally biased region" description="Basic and acidic residues" evidence="1">
    <location>
        <begin position="155"/>
        <end position="182"/>
    </location>
</feature>
<proteinExistence type="predicted"/>
<evidence type="ECO:0000313" key="2">
    <source>
        <dbReference type="EMBL" id="CDR96769.1"/>
    </source>
</evidence>
<dbReference type="KEGG" id="bbig:BBBOND_0306730"/>
<gene>
    <name evidence="2" type="ORF">BBBOND_0306730</name>
</gene>
<feature type="region of interest" description="Disordered" evidence="1">
    <location>
        <begin position="1"/>
        <end position="63"/>
    </location>
</feature>
<feature type="compositionally biased region" description="Polar residues" evidence="1">
    <location>
        <begin position="299"/>
        <end position="309"/>
    </location>
</feature>
<keyword evidence="3" id="KW-1185">Reference proteome</keyword>
<dbReference type="OMA" id="KSATRWE"/>
<sequence>MALNSEEGRPAVGEQEDSGLHGDSRAGVVAGAPAVDGSGLSSESMGEQIAASSREQPAKSATRWEDAVLATQTAVTEHLESFKVKAETPIPASTMPCILDENTKVVGETQEGQQGPAGQGPGAVLFDSYYQLPPKELIALAASATRSCSLFSFRKDERRSARRAKADDPRSKNSVGHEDGRHGNLIPYEPLLEPMNIPGHDQPLEPENGHGKPHHSHGHEQRSGGANHPKHPGRQREHTHPKGGAHMPGDRKPKHTDGQPLPSKQNTKAKGPAGGAGRWSAPKPTDGIFSLGSLRPESPSATPNTANDSHAMSFKNLSQMVHDLHIKKTVSLRHSDDVMNMTPQDVSNFTFIDEESHIPLKSSQFSKFFSVVGQQHKAGRFPVAQATIGAEQARLAAQGEGSDIPGMNVAGDAKNRERASQLLQQMLARKTSP</sequence>
<dbReference type="OrthoDB" id="366061at2759"/>
<reference evidence="3" key="1">
    <citation type="journal article" date="2014" name="Nucleic Acids Res.">
        <title>The evolutionary dynamics of variant antigen genes in Babesia reveal a history of genomic innovation underlying host-parasite interaction.</title>
        <authorList>
            <person name="Jackson A.P."/>
            <person name="Otto T.D."/>
            <person name="Darby A."/>
            <person name="Ramaprasad A."/>
            <person name="Xia D."/>
            <person name="Echaide I.E."/>
            <person name="Farber M."/>
            <person name="Gahlot S."/>
            <person name="Gamble J."/>
            <person name="Gupta D."/>
            <person name="Gupta Y."/>
            <person name="Jackson L."/>
            <person name="Malandrin L."/>
            <person name="Malas T.B."/>
            <person name="Moussa E."/>
            <person name="Nair M."/>
            <person name="Reid A.J."/>
            <person name="Sanders M."/>
            <person name="Sharma J."/>
            <person name="Tracey A."/>
            <person name="Quail M.A."/>
            <person name="Weir W."/>
            <person name="Wastling J.M."/>
            <person name="Hall N."/>
            <person name="Willadsen P."/>
            <person name="Lingelbach K."/>
            <person name="Shiels B."/>
            <person name="Tait A."/>
            <person name="Berriman M."/>
            <person name="Allred D.R."/>
            <person name="Pain A."/>
        </authorList>
    </citation>
    <scope>NUCLEOTIDE SEQUENCE [LARGE SCALE GENOMIC DNA]</scope>
    <source>
        <strain evidence="3">Bond</strain>
    </source>
</reference>
<organism evidence="2 3">
    <name type="scientific">Babesia bigemina</name>
    <dbReference type="NCBI Taxonomy" id="5866"/>
    <lineage>
        <taxon>Eukaryota</taxon>
        <taxon>Sar</taxon>
        <taxon>Alveolata</taxon>
        <taxon>Apicomplexa</taxon>
        <taxon>Aconoidasida</taxon>
        <taxon>Piroplasmida</taxon>
        <taxon>Babesiidae</taxon>
        <taxon>Babesia</taxon>
    </lineage>
</organism>
<dbReference type="RefSeq" id="XP_012768955.1">
    <property type="nucleotide sequence ID" value="XM_012913501.1"/>
</dbReference>
<dbReference type="Proteomes" id="UP000033188">
    <property type="component" value="Chromosome 3"/>
</dbReference>
<evidence type="ECO:0000256" key="1">
    <source>
        <dbReference type="SAM" id="MobiDB-lite"/>
    </source>
</evidence>
<accession>A0A061DCL0</accession>
<protein>
    <submittedName>
        <fullName evidence="2">Uncharacterized protein</fullName>
    </submittedName>
</protein>
<feature type="compositionally biased region" description="Basic and acidic residues" evidence="1">
    <location>
        <begin position="248"/>
        <end position="257"/>
    </location>
</feature>
<feature type="compositionally biased region" description="Low complexity" evidence="1">
    <location>
        <begin position="26"/>
        <end position="39"/>
    </location>
</feature>
<name>A0A061DCL0_BABBI</name>
<feature type="compositionally biased region" description="Polar residues" evidence="1">
    <location>
        <begin position="40"/>
        <end position="55"/>
    </location>
</feature>
<evidence type="ECO:0000313" key="3">
    <source>
        <dbReference type="Proteomes" id="UP000033188"/>
    </source>
</evidence>
<dbReference type="GeneID" id="24565310"/>
<feature type="region of interest" description="Disordered" evidence="1">
    <location>
        <begin position="155"/>
        <end position="309"/>
    </location>
</feature>
<dbReference type="AlphaFoldDB" id="A0A061DCL0"/>
<dbReference type="STRING" id="5866.A0A061DCL0"/>
<dbReference type="VEuPathDB" id="PiroplasmaDB:BBBOND_0306730"/>